<reference evidence="1 2" key="1">
    <citation type="journal article" date="2013" name="Int. J. Syst. Evol. Microbiol.">
        <title>Tumebacillus flagellatus sp. nov., an alpha-amylase/pullulanase-producing bacterium isolated from cassava wastewater.</title>
        <authorList>
            <person name="Wang Q."/>
            <person name="Xie N."/>
            <person name="Qin Y."/>
            <person name="Shen N."/>
            <person name="Zhu J."/>
            <person name="Mi H."/>
            <person name="Huang R."/>
        </authorList>
    </citation>
    <scope>NUCLEOTIDE SEQUENCE [LARGE SCALE GENOMIC DNA]</scope>
    <source>
        <strain evidence="1 2">GST4</strain>
    </source>
</reference>
<sequence length="124" mass="14244">MDLKVKVGEYQVLDSGSVMVFENETLEFALDDGDGKLTVRCVFEDREDEENGRMVEGEAKNDSECNLLFINFNNRYGTGSKKPIEVGIYNERKLLLQYYIAAPKSSYKVFTYTWYLGKVVRGSR</sequence>
<comment type="caution">
    <text evidence="1">The sequence shown here is derived from an EMBL/GenBank/DDBJ whole genome shotgun (WGS) entry which is preliminary data.</text>
</comment>
<proteinExistence type="predicted"/>
<dbReference type="EMBL" id="JMIR01000001">
    <property type="protein sequence ID" value="KEO85125.1"/>
    <property type="molecule type" value="Genomic_DNA"/>
</dbReference>
<gene>
    <name evidence="1" type="ORF">EL26_00770</name>
</gene>
<dbReference type="AlphaFoldDB" id="A0A074LXI3"/>
<dbReference type="STRING" id="1157490.EL26_00770"/>
<name>A0A074LXI3_9BACL</name>
<organism evidence="1 2">
    <name type="scientific">Tumebacillus flagellatus</name>
    <dbReference type="NCBI Taxonomy" id="1157490"/>
    <lineage>
        <taxon>Bacteria</taxon>
        <taxon>Bacillati</taxon>
        <taxon>Bacillota</taxon>
        <taxon>Bacilli</taxon>
        <taxon>Bacillales</taxon>
        <taxon>Alicyclobacillaceae</taxon>
        <taxon>Tumebacillus</taxon>
    </lineage>
</organism>
<dbReference type="Proteomes" id="UP000027931">
    <property type="component" value="Unassembled WGS sequence"/>
</dbReference>
<dbReference type="RefSeq" id="WP_038083351.1">
    <property type="nucleotide sequence ID" value="NZ_JMIR01000001.1"/>
</dbReference>
<accession>A0A074LXI3</accession>
<evidence type="ECO:0000313" key="2">
    <source>
        <dbReference type="Proteomes" id="UP000027931"/>
    </source>
</evidence>
<dbReference type="InterPro" id="IPR049197">
    <property type="entry name" value="DUF6864"/>
</dbReference>
<evidence type="ECO:0000313" key="1">
    <source>
        <dbReference type="EMBL" id="KEO85125.1"/>
    </source>
</evidence>
<protein>
    <submittedName>
        <fullName evidence="1">Uncharacterized protein</fullName>
    </submittedName>
</protein>
<dbReference type="eggNOG" id="ENOG502ZT7A">
    <property type="taxonomic scope" value="Bacteria"/>
</dbReference>
<keyword evidence="2" id="KW-1185">Reference proteome</keyword>
<dbReference type="Pfam" id="PF21732">
    <property type="entry name" value="DUF6864"/>
    <property type="match status" value="1"/>
</dbReference>